<evidence type="ECO:0000259" key="4">
    <source>
        <dbReference type="Pfam" id="PF19081"/>
    </source>
</evidence>
<evidence type="ECO:0000259" key="3">
    <source>
        <dbReference type="Pfam" id="PF01345"/>
    </source>
</evidence>
<dbReference type="InterPro" id="IPR044023">
    <property type="entry name" value="Ig_7"/>
</dbReference>
<evidence type="ECO:0000313" key="5">
    <source>
        <dbReference type="EMBL" id="CAH0995846.1"/>
    </source>
</evidence>
<name>A0ABN8EVA5_9BACT</name>
<feature type="region of interest" description="Disordered" evidence="1">
    <location>
        <begin position="230"/>
        <end position="253"/>
    </location>
</feature>
<protein>
    <recommendedName>
        <fullName evidence="7">DUF11 domain-containing protein</fullName>
    </recommendedName>
</protein>
<accession>A0ABN8EVA5</accession>
<feature type="domain" description="Ig-like" evidence="4">
    <location>
        <begin position="854"/>
        <end position="935"/>
    </location>
</feature>
<dbReference type="InterPro" id="IPR001434">
    <property type="entry name" value="OmcB-like_DUF11"/>
</dbReference>
<feature type="domain" description="DUF11" evidence="3">
    <location>
        <begin position="134"/>
        <end position="239"/>
    </location>
</feature>
<comment type="caution">
    <text evidence="5">The sequence shown here is derived from an EMBL/GenBank/DDBJ whole genome shotgun (WGS) entry which is preliminary data.</text>
</comment>
<evidence type="ECO:0000256" key="1">
    <source>
        <dbReference type="SAM" id="MobiDB-lite"/>
    </source>
</evidence>
<feature type="compositionally biased region" description="Polar residues" evidence="1">
    <location>
        <begin position="240"/>
        <end position="249"/>
    </location>
</feature>
<dbReference type="Pfam" id="PF19081">
    <property type="entry name" value="Ig_7"/>
    <property type="match status" value="5"/>
</dbReference>
<feature type="chain" id="PRO_5045705297" description="DUF11 domain-containing protein" evidence="2">
    <location>
        <begin position="16"/>
        <end position="1130"/>
    </location>
</feature>
<dbReference type="InterPro" id="IPR013783">
    <property type="entry name" value="Ig-like_fold"/>
</dbReference>
<keyword evidence="2" id="KW-0732">Signal</keyword>
<feature type="domain" description="Ig-like" evidence="4">
    <location>
        <begin position="604"/>
        <end position="685"/>
    </location>
</feature>
<dbReference type="Pfam" id="PF01345">
    <property type="entry name" value="DUF11"/>
    <property type="match status" value="1"/>
</dbReference>
<gene>
    <name evidence="5" type="ORF">EMA8858_01974</name>
</gene>
<dbReference type="Gene3D" id="2.60.40.10">
    <property type="entry name" value="Immunoglobulins"/>
    <property type="match status" value="2"/>
</dbReference>
<proteinExistence type="predicted"/>
<feature type="signal peptide" evidence="2">
    <location>
        <begin position="1"/>
        <end position="15"/>
    </location>
</feature>
<feature type="domain" description="Ig-like" evidence="4">
    <location>
        <begin position="938"/>
        <end position="1016"/>
    </location>
</feature>
<organism evidence="5 6">
    <name type="scientific">Emticicia aquatica</name>
    <dbReference type="NCBI Taxonomy" id="1681835"/>
    <lineage>
        <taxon>Bacteria</taxon>
        <taxon>Pseudomonadati</taxon>
        <taxon>Bacteroidota</taxon>
        <taxon>Cytophagia</taxon>
        <taxon>Cytophagales</taxon>
        <taxon>Leadbetterellaceae</taxon>
        <taxon>Emticicia</taxon>
    </lineage>
</organism>
<sequence>MMSALFMLVGQTAFAQRVPVACTGPGPFTIIGEDATSSTTNDAKIRISGALSGDDRVGYSVGNTYTGTNFAGTAKLSTLTGGYISQTLPTPTNIAGTEYTIRVYKADTTCYYDKVFTLEYVNFNEAPKFPDIQVSVAKTPDLGFYALGASVTIEVVVQNTGTGPATGVEYTVGIPTGLTITSGVPTYGTYDSGTKKWTIGNVAVSQSNIKLTLTGTVSSRGVKYLTADLTGENENDSDSRPTSVLNPDNSAGEDDYGSVCVSTPFDYCSNDEYTIAIANPAGIKWFKGTTEITAGNEASNGVRLNSDGSLTVFTTGDFSYSMTVGPNACPSGGCCPIRVEAGKPPVLVAPTAQAVCFAKSFDAVAASNTETSPNGTYIYQWYNDNGAANPSKTAITGQNSLAFTALPTAVGTYVYKLKAYEQGHENCADSITVTLEIKALPEPVLASNTPVCEESPLNLTATPAGATNYAWSGPSGFTGSNVANPSITSAALTSAGTYVVTVTNGVGCSATASTTVVINSKPLPPVVVEKVFCAQDPEAELTATALSGNRLLWYGTGGTVSSTAAPIVTPTSAGVTSYFVTQKVDATGCESNTSELRVRVNAKPEAPITAPVSACQNSDPITLTANAGSTGYTLFWYGVNSTGGTGSTTADIAPTASVGTTTYYVTKKDDATTCESNRATLAVEIRSTPVPVLASNSPVCAEATINLTATPSGATTYIWSGPSGFTGSNVANPTIANAATGNAGTYNVTVTNGVGCSASTSVVVVVNELPAAPAIVDRTICQESPTITLEATALSGNSILWYGDASTGGISSTTVPTLNPLSAGITTYYASQVSGITGCESHRSELVVDVKPKPLAPVAENKTYCQGVASQALAVTGAAQHTFLWYGQSATGGSSSLEAPVPPTNATGTTTYYVSQKDNTTGCESNRDDAIVIVNRTPAAPTIADVKYCQDATATALTASAETGNTIIWYNGGATSTTAPTPDTRTAGLTYFYVSQAIPGTGCESGMSGLPVTIDPKPVATVIAVNSLCIGTVSQNNAKLILTRYRNSDEVIQYNTGSTITGSTSPILVKPYSGGVFASNLNNPTTASQDYAVRIQNSYGCTIDRVATLTKTDCGCPGGYCEPATITKTK</sequence>
<reference evidence="5" key="1">
    <citation type="submission" date="2021-12" db="EMBL/GenBank/DDBJ databases">
        <authorList>
            <person name="Rodrigo-Torres L."/>
            <person name="Arahal R. D."/>
            <person name="Lucena T."/>
        </authorList>
    </citation>
    <scope>NUCLEOTIDE SEQUENCE</scope>
    <source>
        <strain evidence="5">CECT 8858</strain>
    </source>
</reference>
<feature type="domain" description="Ig-like" evidence="4">
    <location>
        <begin position="522"/>
        <end position="601"/>
    </location>
</feature>
<dbReference type="EMBL" id="CAKLPY010000001">
    <property type="protein sequence ID" value="CAH0995846.1"/>
    <property type="molecule type" value="Genomic_DNA"/>
</dbReference>
<keyword evidence="6" id="KW-1185">Reference proteome</keyword>
<feature type="domain" description="Ig-like" evidence="4">
    <location>
        <begin position="770"/>
        <end position="852"/>
    </location>
</feature>
<evidence type="ECO:0000256" key="2">
    <source>
        <dbReference type="SAM" id="SignalP"/>
    </source>
</evidence>
<evidence type="ECO:0000313" key="6">
    <source>
        <dbReference type="Proteomes" id="UP000837932"/>
    </source>
</evidence>
<evidence type="ECO:0008006" key="7">
    <source>
        <dbReference type="Google" id="ProtNLM"/>
    </source>
</evidence>
<dbReference type="Proteomes" id="UP000837932">
    <property type="component" value="Unassembled WGS sequence"/>
</dbReference>